<keyword evidence="5" id="KW-0998">Cell outer membrane</keyword>
<dbReference type="AlphaFoldDB" id="A0A5J4SAX6"/>
<proteinExistence type="predicted"/>
<dbReference type="EMBL" id="SNRY01000293">
    <property type="protein sequence ID" value="KAA6343018.1"/>
    <property type="molecule type" value="Genomic_DNA"/>
</dbReference>
<comment type="subcellular location">
    <subcellularLocation>
        <location evidence="1">Membrane</location>
    </subcellularLocation>
</comment>
<accession>A0A5J4SAX6</accession>
<dbReference type="Gene3D" id="2.40.160.50">
    <property type="entry name" value="membrane protein fhac: a member of the omp85/tpsb transporter family"/>
    <property type="match status" value="1"/>
</dbReference>
<sequence length="782" mass="88920">MCIKKILIFSLVFTGILFLSSCSTTKNLPEGEALYIGQKKMQMENLSKTQTGHVALEEIEAVLSASPNNSLFGSSTMRYGPPVGLWIYNRYVNSKTKLGRFIFEKLAAKPVFISTINPDIRVKVANNLLHDYGYFNGTVGYELFPYAKNSKKVKLQYLINMGTPYKLDSIAYERFSPEAKQILLNGRGVSLLRKGDQFSVVKLDEERNRLSTLLRNRGYYYFRPDFIGYRADTTQSFGKVDLQIIPKAGLPASTLQKWYIGDISVRLYRLNNEMPNDSLRYENIDIYYYNKLKVRPEVILKSLRFEKGQLFMERRNTRTHDNLTGLGIFRYAEIQYDIPNPNNSEKTETDSILNVTVKTTYDLPYDSELEFNFATKSNDQMGPGAAYNVTKRNVFGGGETFSVRLRGSYEWQTHSSATDSASAINSYELGASASLTFPRVVFPKISKKAYDFQGITMFRLNAGQLNRARFFKMLSFGGEVTYSFQPSRTHRHLITPFKLTFNTLQQTTGEFDNVINANPVLFRSLSNQFIPSMNYIHTYDNTAYIVRRRRQNLFRIETSLTSTGNITSLIYKLTGHGDFNEQKELLGAHFAQFLKLTEDIRYTWNIDRNQSIAMRLNGGIIYSYGNSSVSPYSEQFFVGGANSIRAFTVRSIGPGSYRPEVQSQSGYSYMDQTGDVKLEGNLEYRFRILKDIHGAVFLDAGNIWILRNDSDRPGGKFNLKNLPNDIALGTGAGLRYDLSALVIRLDCGVALHIPYTTSRKGYYNIPKFTEGLGLHFAVGYPF</sequence>
<evidence type="ECO:0000256" key="1">
    <source>
        <dbReference type="ARBA" id="ARBA00004370"/>
    </source>
</evidence>
<evidence type="ECO:0000259" key="6">
    <source>
        <dbReference type="Pfam" id="PF01103"/>
    </source>
</evidence>
<organism evidence="7">
    <name type="scientific">termite gut metagenome</name>
    <dbReference type="NCBI Taxonomy" id="433724"/>
    <lineage>
        <taxon>unclassified sequences</taxon>
        <taxon>metagenomes</taxon>
        <taxon>organismal metagenomes</taxon>
    </lineage>
</organism>
<dbReference type="Gene3D" id="3.10.20.310">
    <property type="entry name" value="membrane protein fhac"/>
    <property type="match status" value="1"/>
</dbReference>
<dbReference type="InterPro" id="IPR039910">
    <property type="entry name" value="D15-like"/>
</dbReference>
<keyword evidence="2" id="KW-0812">Transmembrane</keyword>
<gene>
    <name evidence="7" type="ORF">EZS27_009261</name>
</gene>
<evidence type="ECO:0000256" key="5">
    <source>
        <dbReference type="ARBA" id="ARBA00023237"/>
    </source>
</evidence>
<dbReference type="PANTHER" id="PTHR12815:SF47">
    <property type="entry name" value="TRANSLOCATION AND ASSEMBLY MODULE SUBUNIT TAMA"/>
    <property type="match status" value="1"/>
</dbReference>
<name>A0A5J4SAX6_9ZZZZ</name>
<comment type="caution">
    <text evidence="7">The sequence shown here is derived from an EMBL/GenBank/DDBJ whole genome shotgun (WGS) entry which is preliminary data.</text>
</comment>
<evidence type="ECO:0000256" key="3">
    <source>
        <dbReference type="ARBA" id="ARBA00022729"/>
    </source>
</evidence>
<feature type="domain" description="Bacterial surface antigen (D15)" evidence="6">
    <location>
        <begin position="393"/>
        <end position="753"/>
    </location>
</feature>
<evidence type="ECO:0000256" key="2">
    <source>
        <dbReference type="ARBA" id="ARBA00022692"/>
    </source>
</evidence>
<evidence type="ECO:0000313" key="7">
    <source>
        <dbReference type="EMBL" id="KAA6343018.1"/>
    </source>
</evidence>
<keyword evidence="4" id="KW-0472">Membrane</keyword>
<dbReference type="Pfam" id="PF01103">
    <property type="entry name" value="Omp85"/>
    <property type="match status" value="1"/>
</dbReference>
<dbReference type="InterPro" id="IPR000184">
    <property type="entry name" value="Bac_surfAg_D15"/>
</dbReference>
<reference evidence="7" key="1">
    <citation type="submission" date="2019-03" db="EMBL/GenBank/DDBJ databases">
        <title>Single cell metagenomics reveals metabolic interactions within the superorganism composed of flagellate Streblomastix strix and complex community of Bacteroidetes bacteria on its surface.</title>
        <authorList>
            <person name="Treitli S.C."/>
            <person name="Kolisko M."/>
            <person name="Husnik F."/>
            <person name="Keeling P."/>
            <person name="Hampl V."/>
        </authorList>
    </citation>
    <scope>NUCLEOTIDE SEQUENCE</scope>
    <source>
        <strain evidence="7">STM</strain>
    </source>
</reference>
<keyword evidence="3" id="KW-0732">Signal</keyword>
<dbReference type="PANTHER" id="PTHR12815">
    <property type="entry name" value="SORTING AND ASSEMBLY MACHINERY SAMM50 PROTEIN FAMILY MEMBER"/>
    <property type="match status" value="1"/>
</dbReference>
<protein>
    <submittedName>
        <fullName evidence="7">Outer membrane protein assembly factor BamA</fullName>
    </submittedName>
</protein>
<dbReference type="GO" id="GO:0019867">
    <property type="term" value="C:outer membrane"/>
    <property type="evidence" value="ECO:0007669"/>
    <property type="project" value="InterPro"/>
</dbReference>
<evidence type="ECO:0000256" key="4">
    <source>
        <dbReference type="ARBA" id="ARBA00023136"/>
    </source>
</evidence>
<dbReference type="PROSITE" id="PS51257">
    <property type="entry name" value="PROKAR_LIPOPROTEIN"/>
    <property type="match status" value="1"/>
</dbReference>